<feature type="transmembrane region" description="Helical" evidence="6">
    <location>
        <begin position="86"/>
        <end position="106"/>
    </location>
</feature>
<evidence type="ECO:0000256" key="3">
    <source>
        <dbReference type="ARBA" id="ARBA00022692"/>
    </source>
</evidence>
<name>A0A9X0H476_PSESX</name>
<dbReference type="InterPro" id="IPR050189">
    <property type="entry name" value="MFS_Efflux_Transporters"/>
</dbReference>
<feature type="transmembrane region" description="Helical" evidence="6">
    <location>
        <begin position="216"/>
        <end position="239"/>
    </location>
</feature>
<dbReference type="InterPro" id="IPR011701">
    <property type="entry name" value="MFS"/>
</dbReference>
<dbReference type="SUPFAM" id="SSF103473">
    <property type="entry name" value="MFS general substrate transporter"/>
    <property type="match status" value="1"/>
</dbReference>
<evidence type="ECO:0000256" key="5">
    <source>
        <dbReference type="ARBA" id="ARBA00023136"/>
    </source>
</evidence>
<feature type="transmembrane region" description="Helical" evidence="6">
    <location>
        <begin position="60"/>
        <end position="79"/>
    </location>
</feature>
<feature type="domain" description="Major facilitator superfamily (MFS) profile" evidence="7">
    <location>
        <begin position="1"/>
        <end position="395"/>
    </location>
</feature>
<comment type="caution">
    <text evidence="8">The sequence shown here is derived from an EMBL/GenBank/DDBJ whole genome shotgun (WGS) entry which is preliminary data.</text>
</comment>
<dbReference type="InterPro" id="IPR020846">
    <property type="entry name" value="MFS_dom"/>
</dbReference>
<evidence type="ECO:0000313" key="9">
    <source>
        <dbReference type="Proteomes" id="UP000050345"/>
    </source>
</evidence>
<feature type="transmembrane region" description="Helical" evidence="6">
    <location>
        <begin position="245"/>
        <end position="268"/>
    </location>
</feature>
<feature type="transmembrane region" description="Helical" evidence="6">
    <location>
        <begin position="307"/>
        <end position="329"/>
    </location>
</feature>
<feature type="transmembrane region" description="Helical" evidence="6">
    <location>
        <begin position="21"/>
        <end position="40"/>
    </location>
</feature>
<evidence type="ECO:0000256" key="4">
    <source>
        <dbReference type="ARBA" id="ARBA00022989"/>
    </source>
</evidence>
<proteinExistence type="predicted"/>
<reference evidence="8 9" key="1">
    <citation type="submission" date="2015-09" db="EMBL/GenBank/DDBJ databases">
        <title>Genome announcement of multiple Pseudomonas syringae strains.</title>
        <authorList>
            <person name="Thakur S."/>
            <person name="Wang P.W."/>
            <person name="Gong Y."/>
            <person name="Weir B.S."/>
            <person name="Guttman D.S."/>
        </authorList>
    </citation>
    <scope>NUCLEOTIDE SEQUENCE [LARGE SCALE GENOMIC DNA]</scope>
    <source>
        <strain evidence="8 9">ICMP9757</strain>
    </source>
</reference>
<protein>
    <submittedName>
        <fullName evidence="8">Xanthine dehydrogenase</fullName>
    </submittedName>
</protein>
<sequence>MSSDNTFLDSLDTPNSTRWSAVFSLAFSVVGFIAAELFPISMLTPVASDLGVSEGLAGQAVSATSVTAMLCSLLMAIATRKLDRRTVMLGFTVLFIASNSVVALATNFPMLLAGRVMLGIGLGGFWSMSSAVTLRLVPTDQVPRALSILFGGVSASMVIAAPFGTFIGEVIGWRGVFFATAVFGAIALLWQYIDLPTMPPTSQPQLATLLGLLKRPAIATGVVGMMLVFGGHFTFYTYLRPFLEGVTGISASVISSLLFAFGIANLVGTSLASSTIRKNLTLTLGLVPLAMALLAIGLVWYGHIVLVAAILVSAWGFAFGAVPVAWTTWVTRTVPDEVESAGGLQVAAIQLSISIGAAIGGILMDKTGASGAFFGSAAILLAAAALILTRMPTQLRAPQ</sequence>
<keyword evidence="3 6" id="KW-0812">Transmembrane</keyword>
<feature type="transmembrane region" description="Helical" evidence="6">
    <location>
        <begin position="146"/>
        <end position="167"/>
    </location>
</feature>
<dbReference type="PANTHER" id="PTHR43124:SF5">
    <property type="entry name" value="PURINE RIBONUCLEOSIDE EFFLUX PUMP NEPI"/>
    <property type="match status" value="1"/>
</dbReference>
<feature type="transmembrane region" description="Helical" evidence="6">
    <location>
        <begin position="280"/>
        <end position="301"/>
    </location>
</feature>
<dbReference type="InterPro" id="IPR036259">
    <property type="entry name" value="MFS_trans_sf"/>
</dbReference>
<evidence type="ECO:0000256" key="1">
    <source>
        <dbReference type="ARBA" id="ARBA00004651"/>
    </source>
</evidence>
<keyword evidence="4 6" id="KW-1133">Transmembrane helix</keyword>
<dbReference type="GO" id="GO:0005886">
    <property type="term" value="C:plasma membrane"/>
    <property type="evidence" value="ECO:0007669"/>
    <property type="project" value="UniProtKB-SubCell"/>
</dbReference>
<dbReference type="PROSITE" id="PS50850">
    <property type="entry name" value="MFS"/>
    <property type="match status" value="1"/>
</dbReference>
<keyword evidence="2" id="KW-1003">Cell membrane</keyword>
<dbReference type="AlphaFoldDB" id="A0A9X0H476"/>
<dbReference type="CDD" id="cd17324">
    <property type="entry name" value="MFS_NepI_like"/>
    <property type="match status" value="1"/>
</dbReference>
<organism evidence="8 9">
    <name type="scientific">Pseudomonas syringae pv. daphniphylli</name>
    <dbReference type="NCBI Taxonomy" id="264455"/>
    <lineage>
        <taxon>Bacteria</taxon>
        <taxon>Pseudomonadati</taxon>
        <taxon>Pseudomonadota</taxon>
        <taxon>Gammaproteobacteria</taxon>
        <taxon>Pseudomonadales</taxon>
        <taxon>Pseudomonadaceae</taxon>
        <taxon>Pseudomonas</taxon>
        <taxon>Pseudomonas syringae</taxon>
    </lineage>
</organism>
<dbReference type="GO" id="GO:0022857">
    <property type="term" value="F:transmembrane transporter activity"/>
    <property type="evidence" value="ECO:0007669"/>
    <property type="project" value="InterPro"/>
</dbReference>
<evidence type="ECO:0000313" key="8">
    <source>
        <dbReference type="EMBL" id="KPX12830.1"/>
    </source>
</evidence>
<feature type="transmembrane region" description="Helical" evidence="6">
    <location>
        <begin position="341"/>
        <end position="363"/>
    </location>
</feature>
<evidence type="ECO:0000256" key="6">
    <source>
        <dbReference type="SAM" id="Phobius"/>
    </source>
</evidence>
<dbReference type="Pfam" id="PF07690">
    <property type="entry name" value="MFS_1"/>
    <property type="match status" value="1"/>
</dbReference>
<feature type="transmembrane region" description="Helical" evidence="6">
    <location>
        <begin position="173"/>
        <end position="195"/>
    </location>
</feature>
<dbReference type="Gene3D" id="1.20.1250.20">
    <property type="entry name" value="MFS general substrate transporter like domains"/>
    <property type="match status" value="1"/>
</dbReference>
<gene>
    <name evidence="8" type="ORF">ALO73_200184</name>
</gene>
<dbReference type="EMBL" id="LJQF01000172">
    <property type="protein sequence ID" value="KPX12830.1"/>
    <property type="molecule type" value="Genomic_DNA"/>
</dbReference>
<comment type="subcellular location">
    <subcellularLocation>
        <location evidence="1">Cell membrane</location>
        <topology evidence="1">Multi-pass membrane protein</topology>
    </subcellularLocation>
</comment>
<feature type="transmembrane region" description="Helical" evidence="6">
    <location>
        <begin position="112"/>
        <end position="134"/>
    </location>
</feature>
<feature type="transmembrane region" description="Helical" evidence="6">
    <location>
        <begin position="369"/>
        <end position="389"/>
    </location>
</feature>
<evidence type="ECO:0000256" key="2">
    <source>
        <dbReference type="ARBA" id="ARBA00022475"/>
    </source>
</evidence>
<accession>A0A9X0H476</accession>
<dbReference type="PANTHER" id="PTHR43124">
    <property type="entry name" value="PURINE EFFLUX PUMP PBUE"/>
    <property type="match status" value="1"/>
</dbReference>
<dbReference type="Proteomes" id="UP000050345">
    <property type="component" value="Unassembled WGS sequence"/>
</dbReference>
<evidence type="ECO:0000259" key="7">
    <source>
        <dbReference type="PROSITE" id="PS50850"/>
    </source>
</evidence>
<keyword evidence="5 6" id="KW-0472">Membrane</keyword>